<dbReference type="EMBL" id="KQ965231">
    <property type="protein sequence ID" value="KXN64721.1"/>
    <property type="molecule type" value="Genomic_DNA"/>
</dbReference>
<feature type="region of interest" description="Disordered" evidence="1">
    <location>
        <begin position="95"/>
        <end position="140"/>
    </location>
</feature>
<feature type="signal peptide" evidence="2">
    <location>
        <begin position="1"/>
        <end position="15"/>
    </location>
</feature>
<reference evidence="3 4" key="1">
    <citation type="journal article" date="2015" name="Genome Biol. Evol.">
        <title>Phylogenomic analyses indicate that early fungi evolved digesting cell walls of algal ancestors of land plants.</title>
        <authorList>
            <person name="Chang Y."/>
            <person name="Wang S."/>
            <person name="Sekimoto S."/>
            <person name="Aerts A.L."/>
            <person name="Choi C."/>
            <person name="Clum A."/>
            <person name="LaButti K.M."/>
            <person name="Lindquist E.A."/>
            <person name="Yee Ngan C."/>
            <person name="Ohm R.A."/>
            <person name="Salamov A.A."/>
            <person name="Grigoriev I.V."/>
            <person name="Spatafora J.W."/>
            <person name="Berbee M.L."/>
        </authorList>
    </citation>
    <scope>NUCLEOTIDE SEQUENCE [LARGE SCALE GENOMIC DNA]</scope>
    <source>
        <strain evidence="3 4">NRRL 28638</strain>
    </source>
</reference>
<proteinExistence type="predicted"/>
<sequence length="236" mass="26512">MNIIALAIFTYSTAAQITLVTSSNSYSNVSNTPGCYQIQPSISEVKGAEGHKLEFYNHFSCKGRKVGEFTGSGIFKSPIFAISIKVIKSLQNNQTNELGSEETIKDNNIDPLKHGNKIESLDKEKVNTNESENSSPSSINYENFDISKVSSKRVTNAEHLNKETSDLEYCEEGSEMNGEECISVNNDNFSTEYEDTDDWKNNGPDFEDKAFDISKRPIEYDNTFKSKIDYLLLNLF</sequence>
<feature type="compositionally biased region" description="Basic and acidic residues" evidence="1">
    <location>
        <begin position="102"/>
        <end position="127"/>
    </location>
</feature>
<gene>
    <name evidence="3" type="ORF">CONCODRAFT_14044</name>
</gene>
<feature type="chain" id="PRO_5013289102" evidence="2">
    <location>
        <begin position="16"/>
        <end position="236"/>
    </location>
</feature>
<evidence type="ECO:0000313" key="4">
    <source>
        <dbReference type="Proteomes" id="UP000070444"/>
    </source>
</evidence>
<evidence type="ECO:0000256" key="2">
    <source>
        <dbReference type="SAM" id="SignalP"/>
    </source>
</evidence>
<evidence type="ECO:0000313" key="3">
    <source>
        <dbReference type="EMBL" id="KXN64721.1"/>
    </source>
</evidence>
<accession>A0A137NPR8</accession>
<evidence type="ECO:0000256" key="1">
    <source>
        <dbReference type="SAM" id="MobiDB-lite"/>
    </source>
</evidence>
<organism evidence="3 4">
    <name type="scientific">Conidiobolus coronatus (strain ATCC 28846 / CBS 209.66 / NRRL 28638)</name>
    <name type="common">Delacroixia coronata</name>
    <dbReference type="NCBI Taxonomy" id="796925"/>
    <lineage>
        <taxon>Eukaryota</taxon>
        <taxon>Fungi</taxon>
        <taxon>Fungi incertae sedis</taxon>
        <taxon>Zoopagomycota</taxon>
        <taxon>Entomophthoromycotina</taxon>
        <taxon>Entomophthoromycetes</taxon>
        <taxon>Entomophthorales</taxon>
        <taxon>Ancylistaceae</taxon>
        <taxon>Conidiobolus</taxon>
    </lineage>
</organism>
<keyword evidence="4" id="KW-1185">Reference proteome</keyword>
<keyword evidence="2" id="KW-0732">Signal</keyword>
<protein>
    <submittedName>
        <fullName evidence="3">Uncharacterized protein</fullName>
    </submittedName>
</protein>
<feature type="compositionally biased region" description="Low complexity" evidence="1">
    <location>
        <begin position="128"/>
        <end position="140"/>
    </location>
</feature>
<dbReference type="Proteomes" id="UP000070444">
    <property type="component" value="Unassembled WGS sequence"/>
</dbReference>
<name>A0A137NPR8_CONC2</name>
<dbReference type="AlphaFoldDB" id="A0A137NPR8"/>